<dbReference type="OrthoDB" id="2189509at2759"/>
<comment type="caution">
    <text evidence="1">The sequence shown here is derived from an EMBL/GenBank/DDBJ whole genome shotgun (WGS) entry which is preliminary data.</text>
</comment>
<dbReference type="Pfam" id="PF17010">
    <property type="entry name" value="DUF5092"/>
    <property type="match status" value="1"/>
</dbReference>
<dbReference type="AlphaFoldDB" id="A0A1R1PZE6"/>
<proteinExistence type="predicted"/>
<evidence type="ECO:0000313" key="1">
    <source>
        <dbReference type="EMBL" id="OMH86333.1"/>
    </source>
</evidence>
<organism evidence="1 2">
    <name type="scientific">Zancudomyces culisetae</name>
    <name type="common">Gut fungus</name>
    <name type="synonym">Smittium culisetae</name>
    <dbReference type="NCBI Taxonomy" id="1213189"/>
    <lineage>
        <taxon>Eukaryota</taxon>
        <taxon>Fungi</taxon>
        <taxon>Fungi incertae sedis</taxon>
        <taxon>Zoopagomycota</taxon>
        <taxon>Kickxellomycotina</taxon>
        <taxon>Harpellomycetes</taxon>
        <taxon>Harpellales</taxon>
        <taxon>Legeriomycetaceae</taxon>
        <taxon>Zancudomyces</taxon>
    </lineage>
</organism>
<protein>
    <submittedName>
        <fullName evidence="1">Uncharacterized protein</fullName>
    </submittedName>
</protein>
<dbReference type="Proteomes" id="UP000188320">
    <property type="component" value="Unassembled WGS sequence"/>
</dbReference>
<keyword evidence="2" id="KW-1185">Reference proteome</keyword>
<reference evidence="2" key="1">
    <citation type="submission" date="2017-01" db="EMBL/GenBank/DDBJ databases">
        <authorList>
            <person name="Wang Y."/>
            <person name="White M."/>
            <person name="Kvist S."/>
            <person name="Moncalvo J.-M."/>
        </authorList>
    </citation>
    <scope>NUCLEOTIDE SEQUENCE [LARGE SCALE GENOMIC DNA]</scope>
    <source>
        <strain evidence="2">COL-18-3</strain>
    </source>
</reference>
<sequence>MFMLDSNLWVFKLGDNINGKDTVHNGHCELKEKRKGLNLFSKQLKKKRYIAEEDQSTGSNHKFDIKAKLQDEKMLWPSTGLNGVHRAKKLAETKRLKLIKTISIKGMDEPGVEPSNVIKISNNELKLNKIDKDSCKRFAYFIKFVSDEGQRSNFVEFEQSSPVKGFLPNLKNSEGNGPGLPLSSVESDTVRIQDKLSGIMNANDIEAFTFESWIDLIDIHSSRNKEMIIARVLTIDEKNPNNYQYSYYLAQCLNFLLFSMDKEKNRIYKNEIINVSFHVQI</sequence>
<accession>A0A1R1PZE6</accession>
<name>A0A1R1PZE6_ZANCU</name>
<dbReference type="InterPro" id="IPR031537">
    <property type="entry name" value="DUF5092"/>
</dbReference>
<dbReference type="EMBL" id="LSSK01000008">
    <property type="protein sequence ID" value="OMH86333.1"/>
    <property type="molecule type" value="Genomic_DNA"/>
</dbReference>
<evidence type="ECO:0000313" key="2">
    <source>
        <dbReference type="Proteomes" id="UP000188320"/>
    </source>
</evidence>
<gene>
    <name evidence="1" type="ORF">AX774_g91</name>
</gene>